<sequence length="176" mass="19402">MNQRIFNFSSVIVAACALGLSVWQGYVQREHNHVSLEPRVNAYFQSNEGQGVTGLYIINNGIGPGYVESLDIYFDGKLISGPNQMEPWRFASALQPLGLASQSCIAVAGPRPNDSLKVGEELQLIAIGKGAPMDCVMAKSALLRADWSRLDFVLKLKSIYGDHYTYRFSKNGQDEI</sequence>
<accession>A0A5E7J7J4</accession>
<dbReference type="Proteomes" id="UP000326067">
    <property type="component" value="Unassembled WGS sequence"/>
</dbReference>
<dbReference type="AlphaFoldDB" id="A0A5E7J7J4"/>
<reference evidence="1 2" key="1">
    <citation type="submission" date="2019-09" db="EMBL/GenBank/DDBJ databases">
        <authorList>
            <person name="Chandra G."/>
            <person name="Truman W A."/>
        </authorList>
    </citation>
    <scope>NUCLEOTIDE SEQUENCE [LARGE SCALE GENOMIC DNA]</scope>
    <source>
        <strain evidence="1">PS847</strain>
    </source>
</reference>
<dbReference type="RefSeq" id="WP_150636030.1">
    <property type="nucleotide sequence ID" value="NZ_CABVIC010000002.1"/>
</dbReference>
<organism evidence="1 2">
    <name type="scientific">Pseudomonas fluorescens</name>
    <dbReference type="NCBI Taxonomy" id="294"/>
    <lineage>
        <taxon>Bacteria</taxon>
        <taxon>Pseudomonadati</taxon>
        <taxon>Pseudomonadota</taxon>
        <taxon>Gammaproteobacteria</taxon>
        <taxon>Pseudomonadales</taxon>
        <taxon>Pseudomonadaceae</taxon>
        <taxon>Pseudomonas</taxon>
    </lineage>
</organism>
<gene>
    <name evidence="1" type="ORF">PS847_01950</name>
</gene>
<dbReference type="EMBL" id="CABVIC010000002">
    <property type="protein sequence ID" value="VVO84126.1"/>
    <property type="molecule type" value="Genomic_DNA"/>
</dbReference>
<evidence type="ECO:0000313" key="2">
    <source>
        <dbReference type="Proteomes" id="UP000326067"/>
    </source>
</evidence>
<dbReference type="PROSITE" id="PS51257">
    <property type="entry name" value="PROKAR_LIPOPROTEIN"/>
    <property type="match status" value="1"/>
</dbReference>
<protein>
    <submittedName>
        <fullName evidence="1">Uncharacterized protein</fullName>
    </submittedName>
</protein>
<proteinExistence type="predicted"/>
<evidence type="ECO:0000313" key="1">
    <source>
        <dbReference type="EMBL" id="VVO84126.1"/>
    </source>
</evidence>
<name>A0A5E7J7J4_PSEFL</name>